<dbReference type="GO" id="GO:0006516">
    <property type="term" value="P:glycoprotein catabolic process"/>
    <property type="evidence" value="ECO:0007669"/>
    <property type="project" value="TreeGrafter"/>
</dbReference>
<evidence type="ECO:0000259" key="7">
    <source>
        <dbReference type="Pfam" id="PF17678"/>
    </source>
</evidence>
<feature type="signal peptide" evidence="4">
    <location>
        <begin position="1"/>
        <end position="22"/>
    </location>
</feature>
<dbReference type="SUPFAM" id="SSF49785">
    <property type="entry name" value="Galactose-binding domain-like"/>
    <property type="match status" value="1"/>
</dbReference>
<dbReference type="Gene3D" id="2.70.98.10">
    <property type="match status" value="1"/>
</dbReference>
<dbReference type="Proteomes" id="UP000319374">
    <property type="component" value="Chromosome"/>
</dbReference>
<dbReference type="Gene3D" id="2.60.120.260">
    <property type="entry name" value="Galactose-binding domain-like"/>
    <property type="match status" value="1"/>
</dbReference>
<dbReference type="InterPro" id="IPR005887">
    <property type="entry name" value="GH92_a_mannosidase_put"/>
</dbReference>
<dbReference type="InterPro" id="IPR014718">
    <property type="entry name" value="GH-type_carb-bd"/>
</dbReference>
<evidence type="ECO:0000256" key="3">
    <source>
        <dbReference type="ARBA" id="ARBA00022837"/>
    </source>
</evidence>
<dbReference type="Gene3D" id="1.20.1050.60">
    <property type="entry name" value="alpha-1,2-mannosidase"/>
    <property type="match status" value="1"/>
</dbReference>
<dbReference type="GO" id="GO:0000224">
    <property type="term" value="F:peptide-N4-(N-acetyl-beta-glucosaminyl)asparagine amidase activity"/>
    <property type="evidence" value="ECO:0007669"/>
    <property type="project" value="TreeGrafter"/>
</dbReference>
<evidence type="ECO:0000259" key="6">
    <source>
        <dbReference type="Pfam" id="PF14683"/>
    </source>
</evidence>
<evidence type="ECO:0008006" key="10">
    <source>
        <dbReference type="Google" id="ProtNLM"/>
    </source>
</evidence>
<comment type="cofactor">
    <cofactor evidence="1">
        <name>Ca(2+)</name>
        <dbReference type="ChEBI" id="CHEBI:29108"/>
    </cofactor>
</comment>
<evidence type="ECO:0000256" key="2">
    <source>
        <dbReference type="ARBA" id="ARBA00011245"/>
    </source>
</evidence>
<dbReference type="Pfam" id="PF07971">
    <property type="entry name" value="Glyco_hydro_92"/>
    <property type="match status" value="1"/>
</dbReference>
<feature type="domain" description="Glycosyl hydrolase family 92 N-terminal" evidence="7">
    <location>
        <begin position="324"/>
        <end position="565"/>
    </location>
</feature>
<dbReference type="GO" id="GO:0005829">
    <property type="term" value="C:cytosol"/>
    <property type="evidence" value="ECO:0007669"/>
    <property type="project" value="TreeGrafter"/>
</dbReference>
<dbReference type="GO" id="GO:0005975">
    <property type="term" value="P:carbohydrate metabolic process"/>
    <property type="evidence" value="ECO:0007669"/>
    <property type="project" value="InterPro"/>
</dbReference>
<dbReference type="KEGG" id="ada:A5CPEGH6_21020"/>
<dbReference type="Gene3D" id="3.30.2080.10">
    <property type="entry name" value="GH92 mannosidase domain"/>
    <property type="match status" value="1"/>
</dbReference>
<dbReference type="InterPro" id="IPR008928">
    <property type="entry name" value="6-hairpin_glycosidase_sf"/>
</dbReference>
<dbReference type="GO" id="GO:0030246">
    <property type="term" value="F:carbohydrate binding"/>
    <property type="evidence" value="ECO:0007669"/>
    <property type="project" value="InterPro"/>
</dbReference>
<gene>
    <name evidence="8" type="ORF">A5CPEGH6_21020</name>
</gene>
<evidence type="ECO:0000256" key="4">
    <source>
        <dbReference type="SAM" id="SignalP"/>
    </source>
</evidence>
<evidence type="ECO:0000313" key="8">
    <source>
        <dbReference type="EMBL" id="BBL07464.1"/>
    </source>
</evidence>
<evidence type="ECO:0000313" key="9">
    <source>
        <dbReference type="Proteomes" id="UP000319374"/>
    </source>
</evidence>
<dbReference type="InterPro" id="IPR012939">
    <property type="entry name" value="Glyco_hydro_92"/>
</dbReference>
<dbReference type="Pfam" id="PF17678">
    <property type="entry name" value="Glyco_hydro_92N"/>
    <property type="match status" value="1"/>
</dbReference>
<feature type="chain" id="PRO_5021274935" description="Alpha-1 2-mannosidase" evidence="4">
    <location>
        <begin position="23"/>
        <end position="1060"/>
    </location>
</feature>
<dbReference type="Pfam" id="PF14683">
    <property type="entry name" value="CBM-like"/>
    <property type="match status" value="1"/>
</dbReference>
<keyword evidence="9" id="KW-1185">Reference proteome</keyword>
<dbReference type="NCBIfam" id="TIGR01180">
    <property type="entry name" value="aman2_put"/>
    <property type="match status" value="1"/>
</dbReference>
<protein>
    <recommendedName>
        <fullName evidence="10">Alpha-1 2-mannosidase</fullName>
    </recommendedName>
</protein>
<evidence type="ECO:0000256" key="1">
    <source>
        <dbReference type="ARBA" id="ARBA00001913"/>
    </source>
</evidence>
<reference evidence="9" key="1">
    <citation type="submission" date="2019-06" db="EMBL/GenBank/DDBJ databases">
        <title>Alistipes onderdonkii subsp. vulgaris subsp. nov., Alistipes dispar sp. nov. and Alistipes communis sp. nov., isolated from human faeces, and creation of Alistipes onderdonkii subsp. onderdonkii subsp. nov.</title>
        <authorList>
            <person name="Sakamoto M."/>
            <person name="Ikeyama N."/>
            <person name="Ogata Y."/>
            <person name="Suda W."/>
            <person name="Iino T."/>
            <person name="Hattori M."/>
            <person name="Ohkuma M."/>
        </authorList>
    </citation>
    <scope>NUCLEOTIDE SEQUENCE [LARGE SCALE GENOMIC DNA]</scope>
    <source>
        <strain evidence="9">5CPEGH6</strain>
    </source>
</reference>
<name>A0A4Y1X3U6_9BACT</name>
<feature type="domain" description="Glycosyl hydrolase family 92" evidence="5">
    <location>
        <begin position="571"/>
        <end position="1051"/>
    </location>
</feature>
<dbReference type="AlphaFoldDB" id="A0A4Y1X3U6"/>
<organism evidence="8 9">
    <name type="scientific">Alistipes dispar</name>
    <dbReference type="NCBI Taxonomy" id="2585119"/>
    <lineage>
        <taxon>Bacteria</taxon>
        <taxon>Pseudomonadati</taxon>
        <taxon>Bacteroidota</taxon>
        <taxon>Bacteroidia</taxon>
        <taxon>Bacteroidales</taxon>
        <taxon>Rikenellaceae</taxon>
        <taxon>Alistipes</taxon>
    </lineage>
</organism>
<sequence length="1060" mass="119589">MKSLMRPAFVLSCALAVRTAAASDATIWTVGEPDGRPDGFALAPDGFRDFLARDFGYEDKFYLVGHSDPSTDFPYVLPGPADTWGGTWPTSGWRTHEVNILFGLDEQPDDDCLLAVDLADYAKRFPPLVKVSVNGQDAWFRLNDPDDPTAAGRRYGQQEPTVDTLSLTGRFERATPRRLEMPLRRGTLRKGGNTVHVTVLEGSWILFDRVALEGPSSVRPTQSEGLFVRDVAAAPYESDHDGKRVQPLLVDVEWLGATPTLSVEIDGRELFNRRVEAGRSRFEVPMPAVRRARTSCYRVLCDGREVASGCIERAPRPEQTLADYVDTRIGTAHSRWMIAPGPWMPFGMVKLSPDNQNAGWQAGYQPSLETIGCFSHIHEWTLGGLGLMATNGELKVRVGDERNPDEGYRSRIDKRTEQAGIGCYAADLTDYGIHAEVTATTRCGFSRFTFPTDRGEGRILIELHPQAEYDFELRDVSVRQAGDRRIEGSCRQYSRGVWSNDADQDYTLHFVIEFDRPIKRLGSWCDDELQQQTDGLSCGPCREAGLFAVFDPAEDSVVQVRSGISLVSVGNASENLSTEISVPFGWNFEAVCANQRATWNDLFSRVRVRSDDYLEKQRFYNNMYRALCSRNTWSDVNGEWVSTDGRVRCVADPANDAMLGCDAFWNTFWNLNPFWNLVTPEWSGRWVRSQLAMYDANGWLAKGPAGLNYVPVMVAEHEIPLIVSAWQMGIRDFDGQKALEAAVKMQTTPARKVFNGFAGNRDLAAYMQYHYVPSDKGRFSNTMEYSYDDWTVGQLARALGDDETWRTFNDRGYWWRNVISDAGYCHLRDSEGRWAAPFDPFRSGANHHYVEGNAWQLTFFVPQDIPALVRKIGRERFLERLEWGFAQDEAWRYNAPNDQYWDHPVVQGNQQSMHFAFLFNYAGAPWLTQRWSRSILDRYYGRGIANAYLGDEDQGQMSAWAVLASLGLFQTDGGCRVDPVFEIASPIFEEVTIDLGGRYGRGETFTIRAKNASRRNIYVQRASLDGKPLRSFRFPAAALLDGGELELEMGPEPNRAWGVE</sequence>
<dbReference type="InterPro" id="IPR029411">
    <property type="entry name" value="RG-lyase_III"/>
</dbReference>
<comment type="subunit">
    <text evidence="2">Monomer.</text>
</comment>
<proteinExistence type="predicted"/>
<dbReference type="SUPFAM" id="SSF48208">
    <property type="entry name" value="Six-hairpin glycosidases"/>
    <property type="match status" value="1"/>
</dbReference>
<dbReference type="EMBL" id="AP019736">
    <property type="protein sequence ID" value="BBL07464.1"/>
    <property type="molecule type" value="Genomic_DNA"/>
</dbReference>
<keyword evidence="4" id="KW-0732">Signal</keyword>
<evidence type="ECO:0000259" key="5">
    <source>
        <dbReference type="Pfam" id="PF07971"/>
    </source>
</evidence>
<dbReference type="PANTHER" id="PTHR12143:SF39">
    <property type="entry name" value="SECRETED PROTEIN"/>
    <property type="match status" value="1"/>
</dbReference>
<dbReference type="Gene3D" id="1.20.1610.10">
    <property type="entry name" value="alpha-1,2-mannosidases domains"/>
    <property type="match status" value="1"/>
</dbReference>
<dbReference type="InterPro" id="IPR050883">
    <property type="entry name" value="PNGase"/>
</dbReference>
<accession>A0A4Y1X3U6</accession>
<dbReference type="InterPro" id="IPR008979">
    <property type="entry name" value="Galactose-bd-like_sf"/>
</dbReference>
<dbReference type="InterPro" id="IPR041371">
    <property type="entry name" value="GH92_N"/>
</dbReference>
<feature type="domain" description="Rhamnogalacturonan lyase" evidence="6">
    <location>
        <begin position="26"/>
        <end position="212"/>
    </location>
</feature>
<dbReference type="PANTHER" id="PTHR12143">
    <property type="entry name" value="PEPTIDE N-GLYCANASE PNGASE -RELATED"/>
    <property type="match status" value="1"/>
</dbReference>
<keyword evidence="3" id="KW-0106">Calcium</keyword>